<keyword evidence="3 6" id="KW-0812">Transmembrane</keyword>
<dbReference type="EMBL" id="CP011366">
    <property type="protein sequence ID" value="AKG74843.1"/>
    <property type="molecule type" value="Genomic_DNA"/>
</dbReference>
<evidence type="ECO:0000313" key="11">
    <source>
        <dbReference type="Proteomes" id="UP000183090"/>
    </source>
</evidence>
<dbReference type="InterPro" id="IPR051449">
    <property type="entry name" value="ABC-2_transporter_component"/>
</dbReference>
<dbReference type="PANTHER" id="PTHR30294:SF29">
    <property type="entry name" value="MULTIDRUG ABC TRANSPORTER PERMEASE YBHS-RELATED"/>
    <property type="match status" value="1"/>
</dbReference>
<keyword evidence="10" id="KW-1185">Reference proteome</keyword>
<keyword evidence="4 6" id="KW-1133">Transmembrane helix</keyword>
<evidence type="ECO:0000256" key="4">
    <source>
        <dbReference type="ARBA" id="ARBA00022989"/>
    </source>
</evidence>
<dbReference type="RefSeq" id="WP_046791022.1">
    <property type="nucleotide sequence ID" value="NZ_CP011366.1"/>
</dbReference>
<dbReference type="GO" id="GO:0140359">
    <property type="term" value="F:ABC-type transporter activity"/>
    <property type="evidence" value="ECO:0007669"/>
    <property type="project" value="InterPro"/>
</dbReference>
<dbReference type="OrthoDB" id="9774039at2"/>
<name>A0A0F7HMW3_9STAP</name>
<organism evidence="9 11">
    <name type="scientific">Salinicoccus halodurans</name>
    <dbReference type="NCBI Taxonomy" id="407035"/>
    <lineage>
        <taxon>Bacteria</taxon>
        <taxon>Bacillati</taxon>
        <taxon>Bacillota</taxon>
        <taxon>Bacilli</taxon>
        <taxon>Bacillales</taxon>
        <taxon>Staphylococcaceae</taxon>
        <taxon>Salinicoccus</taxon>
    </lineage>
</organism>
<feature type="transmembrane region" description="Helical" evidence="6">
    <location>
        <begin position="188"/>
        <end position="206"/>
    </location>
</feature>
<gene>
    <name evidence="8" type="ORF">AAT16_11970</name>
    <name evidence="9" type="ORF">SAMN05216235_1240</name>
</gene>
<evidence type="ECO:0000256" key="3">
    <source>
        <dbReference type="ARBA" id="ARBA00022692"/>
    </source>
</evidence>
<evidence type="ECO:0000256" key="1">
    <source>
        <dbReference type="ARBA" id="ARBA00004651"/>
    </source>
</evidence>
<dbReference type="EMBL" id="FOTB01000002">
    <property type="protein sequence ID" value="SFK69547.1"/>
    <property type="molecule type" value="Genomic_DNA"/>
</dbReference>
<evidence type="ECO:0000313" key="10">
    <source>
        <dbReference type="Proteomes" id="UP000034029"/>
    </source>
</evidence>
<evidence type="ECO:0000313" key="9">
    <source>
        <dbReference type="EMBL" id="SFK69547.1"/>
    </source>
</evidence>
<feature type="transmembrane region" description="Helical" evidence="6">
    <location>
        <begin position="263"/>
        <end position="284"/>
    </location>
</feature>
<dbReference type="GO" id="GO:0005886">
    <property type="term" value="C:plasma membrane"/>
    <property type="evidence" value="ECO:0007669"/>
    <property type="project" value="UniProtKB-SubCell"/>
</dbReference>
<keyword evidence="2" id="KW-1003">Cell membrane</keyword>
<feature type="transmembrane region" description="Helical" evidence="6">
    <location>
        <begin position="296"/>
        <end position="315"/>
    </location>
</feature>
<proteinExistence type="predicted"/>
<dbReference type="Gene3D" id="3.40.1710.10">
    <property type="entry name" value="abc type-2 transporter like domain"/>
    <property type="match status" value="1"/>
</dbReference>
<evidence type="ECO:0000259" key="7">
    <source>
        <dbReference type="Pfam" id="PF12698"/>
    </source>
</evidence>
<evidence type="ECO:0000256" key="6">
    <source>
        <dbReference type="SAM" id="Phobius"/>
    </source>
</evidence>
<evidence type="ECO:0000256" key="2">
    <source>
        <dbReference type="ARBA" id="ARBA00022475"/>
    </source>
</evidence>
<reference evidence="10" key="2">
    <citation type="submission" date="2015-04" db="EMBL/GenBank/DDBJ databases">
        <title>Complete genome sequence of Salinicoccus halodurans strain H3B36, isolated from the Qaidam basin of China.</title>
        <authorList>
            <person name="Ma Y."/>
            <person name="Jiang K."/>
            <person name="Xue Y."/>
        </authorList>
    </citation>
    <scope>NUCLEOTIDE SEQUENCE [LARGE SCALE GENOMIC DNA]</scope>
    <source>
        <strain evidence="10">H3B36</strain>
    </source>
</reference>
<feature type="transmembrane region" description="Helical" evidence="6">
    <location>
        <begin position="227"/>
        <end position="251"/>
    </location>
</feature>
<evidence type="ECO:0000256" key="5">
    <source>
        <dbReference type="ARBA" id="ARBA00023136"/>
    </source>
</evidence>
<keyword evidence="5 6" id="KW-0472">Membrane</keyword>
<reference evidence="8 10" key="1">
    <citation type="journal article" date="2015" name="Int. J. Syst. Evol. Microbiol.">
        <title>Complete genome sequence of Salinicoccus halodurans H3B36, isolated from the Qaidam Basin in China.</title>
        <authorList>
            <person name="Jiang K."/>
            <person name="Xue Y."/>
            <person name="Ma Y."/>
        </authorList>
    </citation>
    <scope>NUCLEOTIDE SEQUENCE [LARGE SCALE GENOMIC DNA]</scope>
    <source>
        <strain evidence="8 10">H3B36</strain>
    </source>
</reference>
<feature type="domain" description="ABC-2 type transporter transmembrane" evidence="7">
    <location>
        <begin position="18"/>
        <end position="367"/>
    </location>
</feature>
<dbReference type="PANTHER" id="PTHR30294">
    <property type="entry name" value="MEMBRANE COMPONENT OF ABC TRANSPORTER YHHJ-RELATED"/>
    <property type="match status" value="1"/>
</dbReference>
<reference evidence="9 11" key="3">
    <citation type="submission" date="2016-10" db="EMBL/GenBank/DDBJ databases">
        <authorList>
            <person name="Varghese N."/>
            <person name="Submissions S."/>
        </authorList>
    </citation>
    <scope>NUCLEOTIDE SEQUENCE [LARGE SCALE GENOMIC DNA]</scope>
    <source>
        <strain evidence="9 11">CGMCC 1.6501</strain>
    </source>
</reference>
<dbReference type="Proteomes" id="UP000034029">
    <property type="component" value="Chromosome"/>
</dbReference>
<feature type="transmembrane region" description="Helical" evidence="6">
    <location>
        <begin position="349"/>
        <end position="369"/>
    </location>
</feature>
<dbReference type="AlphaFoldDB" id="A0A0F7HMW3"/>
<comment type="subcellular location">
    <subcellularLocation>
        <location evidence="1">Cell membrane</location>
        <topology evidence="1">Multi-pass membrane protein</topology>
    </subcellularLocation>
</comment>
<accession>A0A0F7HMW3</accession>
<evidence type="ECO:0000313" key="8">
    <source>
        <dbReference type="EMBL" id="AKG74843.1"/>
    </source>
</evidence>
<sequence length="377" mass="42341">MTVFKGILLHFWKYKILILILLAAFFGFAIMFSQGNSSDNYNSESLRLKVIDHSQSDISRGLIEYLNVNNEAEIINEEKTDIEALEEEIFLSAIDGFIIIPPDAQPRFMDGDPVVETTSDRRTSKHLQLQTAIQQYFMFLKADFDTTGTLHPNETIELLSESIDVKIHESVDVEAQSNFDYMKNYTNFAGYWIMLFLLIIVGNVMSEFNSPELKQRINVSPMKTGTFMYQMIISQIVVGLVVVAFMFFGAVALRSGELSGVPLGKMLAALILITAFTLSIHYVIGALTTNKFIINGLANFIAIGMAFLSGVMMPLEVMGETAQNIAQYLPLYHFTQIYAEADITWSESAFPMLVVALYTIAFLIIGMIVENKRKISS</sequence>
<dbReference type="KEGG" id="shv:AAT16_11970"/>
<protein>
    <submittedName>
        <fullName evidence="9">ABC-2 type transport system permease protein</fullName>
    </submittedName>
</protein>
<feature type="transmembrane region" description="Helical" evidence="6">
    <location>
        <begin position="12"/>
        <end position="32"/>
    </location>
</feature>
<dbReference type="Pfam" id="PF12698">
    <property type="entry name" value="ABC2_membrane_3"/>
    <property type="match status" value="1"/>
</dbReference>
<dbReference type="Proteomes" id="UP000183090">
    <property type="component" value="Unassembled WGS sequence"/>
</dbReference>
<dbReference type="InterPro" id="IPR013525">
    <property type="entry name" value="ABC2_TM"/>
</dbReference>